<dbReference type="CDD" id="cd19497">
    <property type="entry name" value="RecA-like_ClpX"/>
    <property type="match status" value="1"/>
</dbReference>
<evidence type="ECO:0000313" key="10">
    <source>
        <dbReference type="EMBL" id="QNL95049.1"/>
    </source>
</evidence>
<dbReference type="SMART" id="SM01086">
    <property type="entry name" value="ClpB_D2-small"/>
    <property type="match status" value="1"/>
</dbReference>
<comment type="function">
    <text evidence="6">ATP-dependent specificity component of the Clp protease. It directs the protease to specific substrates. Can perform chaperone functions in the absence of ClpP.</text>
</comment>
<dbReference type="GO" id="GO:0051082">
    <property type="term" value="F:unfolded protein binding"/>
    <property type="evidence" value="ECO:0007669"/>
    <property type="project" value="UniProtKB-UniRule"/>
</dbReference>
<feature type="binding site" evidence="6 7">
    <location>
        <position position="13"/>
    </location>
    <ligand>
        <name>Zn(2+)</name>
        <dbReference type="ChEBI" id="CHEBI:29105"/>
    </ligand>
</feature>
<feature type="binding site" evidence="6 7">
    <location>
        <position position="16"/>
    </location>
    <ligand>
        <name>Zn(2+)</name>
        <dbReference type="ChEBI" id="CHEBI:29105"/>
    </ligand>
</feature>
<feature type="binding site" evidence="6">
    <location>
        <begin position="122"/>
        <end position="129"/>
    </location>
    <ligand>
        <name>ATP</name>
        <dbReference type="ChEBI" id="CHEBI:30616"/>
    </ligand>
</feature>
<evidence type="ECO:0000259" key="8">
    <source>
        <dbReference type="PROSITE" id="PS51902"/>
    </source>
</evidence>
<dbReference type="NCBIfam" id="NF003745">
    <property type="entry name" value="PRK05342.1"/>
    <property type="match status" value="1"/>
</dbReference>
<evidence type="ECO:0000313" key="9">
    <source>
        <dbReference type="EMBL" id="MBC9225909.1"/>
    </source>
</evidence>
<feature type="binding site" evidence="6 7">
    <location>
        <position position="35"/>
    </location>
    <ligand>
        <name>Zn(2+)</name>
        <dbReference type="ChEBI" id="CHEBI:29105"/>
    </ligand>
</feature>
<dbReference type="SUPFAM" id="SSF52540">
    <property type="entry name" value="P-loop containing nucleoside triphosphate hydrolases"/>
    <property type="match status" value="1"/>
</dbReference>
<dbReference type="GO" id="GO:0140662">
    <property type="term" value="F:ATP-dependent protein folding chaperone"/>
    <property type="evidence" value="ECO:0007669"/>
    <property type="project" value="InterPro"/>
</dbReference>
<dbReference type="GO" id="GO:0051301">
    <property type="term" value="P:cell division"/>
    <property type="evidence" value="ECO:0007669"/>
    <property type="project" value="TreeGrafter"/>
</dbReference>
<evidence type="ECO:0000256" key="5">
    <source>
        <dbReference type="ARBA" id="ARBA00023186"/>
    </source>
</evidence>
<evidence type="ECO:0000256" key="4">
    <source>
        <dbReference type="ARBA" id="ARBA00022840"/>
    </source>
</evidence>
<keyword evidence="5 6" id="KW-0143">Chaperone</keyword>
<dbReference type="EMBL" id="JACTVM010000001">
    <property type="protein sequence ID" value="MBC9225909.1"/>
    <property type="molecule type" value="Genomic_DNA"/>
</dbReference>
<dbReference type="GO" id="GO:0046983">
    <property type="term" value="F:protein dimerization activity"/>
    <property type="evidence" value="ECO:0007669"/>
    <property type="project" value="UniProtKB-UniRule"/>
</dbReference>
<keyword evidence="3 6" id="KW-0862">Zinc</keyword>
<keyword evidence="9" id="KW-0645">Protease</keyword>
<dbReference type="NCBIfam" id="TIGR00382">
    <property type="entry name" value="clpX"/>
    <property type="match status" value="1"/>
</dbReference>
<organism evidence="9 12">
    <name type="scientific">Aeromicrobium senzhongii</name>
    <dbReference type="NCBI Taxonomy" id="2663859"/>
    <lineage>
        <taxon>Bacteria</taxon>
        <taxon>Bacillati</taxon>
        <taxon>Actinomycetota</taxon>
        <taxon>Actinomycetes</taxon>
        <taxon>Propionibacteriales</taxon>
        <taxon>Nocardioidaceae</taxon>
        <taxon>Aeromicrobium</taxon>
    </lineage>
</organism>
<comment type="subunit">
    <text evidence="6">Component of the ClpX-ClpP complex. Forms a hexameric ring that, in the presence of ATP, binds to fourteen ClpP subunits assembled into a disk-like structure with a central cavity, resembling the structure of eukaryotic proteasomes.</text>
</comment>
<dbReference type="GO" id="GO:0051603">
    <property type="term" value="P:proteolysis involved in protein catabolic process"/>
    <property type="evidence" value="ECO:0007669"/>
    <property type="project" value="TreeGrafter"/>
</dbReference>
<evidence type="ECO:0000256" key="3">
    <source>
        <dbReference type="ARBA" id="ARBA00022833"/>
    </source>
</evidence>
<dbReference type="InterPro" id="IPR010603">
    <property type="entry name" value="Znf_CppX_C4"/>
</dbReference>
<evidence type="ECO:0000256" key="1">
    <source>
        <dbReference type="ARBA" id="ARBA00022723"/>
    </source>
</evidence>
<keyword evidence="9" id="KW-0378">Hydrolase</keyword>
<evidence type="ECO:0000313" key="11">
    <source>
        <dbReference type="Proteomes" id="UP000515871"/>
    </source>
</evidence>
<dbReference type="GO" id="GO:0005524">
    <property type="term" value="F:ATP binding"/>
    <property type="evidence" value="ECO:0007669"/>
    <property type="project" value="UniProtKB-UniRule"/>
</dbReference>
<keyword evidence="4 6" id="KW-0067">ATP-binding</keyword>
<protein>
    <recommendedName>
        <fullName evidence="6">ATP-dependent Clp protease ATP-binding subunit ClpX</fullName>
    </recommendedName>
</protein>
<dbReference type="PANTHER" id="PTHR48102">
    <property type="entry name" value="ATP-DEPENDENT CLP PROTEASE ATP-BINDING SUBUNIT CLPX-LIKE, MITOCHONDRIAL-RELATED"/>
    <property type="match status" value="1"/>
</dbReference>
<feature type="binding site" evidence="6 7">
    <location>
        <position position="38"/>
    </location>
    <ligand>
        <name>Zn(2+)</name>
        <dbReference type="ChEBI" id="CHEBI:29105"/>
    </ligand>
</feature>
<dbReference type="Pfam" id="PF07724">
    <property type="entry name" value="AAA_2"/>
    <property type="match status" value="1"/>
</dbReference>
<dbReference type="InterPro" id="IPR003593">
    <property type="entry name" value="AAA+_ATPase"/>
</dbReference>
<keyword evidence="1 6" id="KW-0479">Metal-binding</keyword>
<keyword evidence="2 6" id="KW-0547">Nucleotide-binding</keyword>
<dbReference type="Pfam" id="PF10431">
    <property type="entry name" value="ClpB_D2-small"/>
    <property type="match status" value="1"/>
</dbReference>
<dbReference type="InterPro" id="IPR019489">
    <property type="entry name" value="Clp_ATPase_C"/>
</dbReference>
<dbReference type="AlphaFoldDB" id="A0A8I0K280"/>
<name>A0A8I0K280_9ACTN</name>
<dbReference type="EMBL" id="CP060587">
    <property type="protein sequence ID" value="QNL95049.1"/>
    <property type="molecule type" value="Genomic_DNA"/>
</dbReference>
<dbReference type="Pfam" id="PF06689">
    <property type="entry name" value="zf-C4_ClpX"/>
    <property type="match status" value="1"/>
</dbReference>
<dbReference type="InterPro" id="IPR027417">
    <property type="entry name" value="P-loop_NTPase"/>
</dbReference>
<dbReference type="GO" id="GO:0016887">
    <property type="term" value="F:ATP hydrolysis activity"/>
    <property type="evidence" value="ECO:0007669"/>
    <property type="project" value="InterPro"/>
</dbReference>
<reference evidence="9" key="1">
    <citation type="submission" date="2020-09" db="EMBL/GenBank/DDBJ databases">
        <title>Novel species in genus Aeromicrobium.</title>
        <authorList>
            <person name="Zhang G."/>
        </authorList>
    </citation>
    <scope>NUCLEOTIDE SEQUENCE</scope>
    <source>
        <strain evidence="11">zg-629</strain>
        <strain evidence="10">Zg-629</strain>
        <strain evidence="9">Zg-636</strain>
    </source>
</reference>
<dbReference type="InterPro" id="IPR004487">
    <property type="entry name" value="Clp_protease_ATP-bd_su_ClpX"/>
</dbReference>
<keyword evidence="11" id="KW-1185">Reference proteome</keyword>
<dbReference type="SUPFAM" id="SSF57716">
    <property type="entry name" value="Glucocorticoid receptor-like (DNA-binding domain)"/>
    <property type="match status" value="1"/>
</dbReference>
<dbReference type="FunFam" id="1.10.8.60:FF:000002">
    <property type="entry name" value="ATP-dependent Clp protease ATP-binding subunit ClpX"/>
    <property type="match status" value="1"/>
</dbReference>
<dbReference type="Gene3D" id="3.40.50.300">
    <property type="entry name" value="P-loop containing nucleotide triphosphate hydrolases"/>
    <property type="match status" value="1"/>
</dbReference>
<dbReference type="PANTHER" id="PTHR48102:SF7">
    <property type="entry name" value="ATP-DEPENDENT CLP PROTEASE ATP-BINDING SUBUNIT CLPX-LIKE, MITOCHONDRIAL"/>
    <property type="match status" value="1"/>
</dbReference>
<dbReference type="InterPro" id="IPR046425">
    <property type="entry name" value="ClpX_bact"/>
</dbReference>
<dbReference type="Proteomes" id="UP000515871">
    <property type="component" value="Chromosome"/>
</dbReference>
<dbReference type="GO" id="GO:0008233">
    <property type="term" value="F:peptidase activity"/>
    <property type="evidence" value="ECO:0007669"/>
    <property type="project" value="UniProtKB-KW"/>
</dbReference>
<dbReference type="RefSeq" id="WP_154595644.1">
    <property type="nucleotide sequence ID" value="NZ_CP060587.1"/>
</dbReference>
<sequence length="422" mass="46023">MARIGETADLLKCSFCGKSQKQVKKLIAGPGVYICDECIDLCNEIIEEELAEGAEVSLGELPKPAEIYEFLNTYVVGQEGAKKSLAVAVYNHYKRVQAQASGRINKDETVELAKSNILMVGPTGCGKTYLAQTLARMLNVPFAIADATALTEAGYVGEDVENILLKLIQAADYDVKKAETGIIYIDEIDKISRKSENPSITRDVSGEGVQQALLKILEGTTASVPPQGGRKHPHQEFIQIDTTNVLFIVGGAFAGLDQIIEQRSGKKTLGFNSDLAPVVEEKDSERLSKVVPTDLLKFGLIPEFIGRLPVIAAVNKLDKPALISILTEPRNALTKQYVRLFAIDDVELEFTEEACEAMADLALERDTGARGLRSIVEDALQDIMYEIPSRDDVAKVIVTAETVRDHAEPTVITRDEADKKAS</sequence>
<dbReference type="HAMAP" id="MF_00175">
    <property type="entry name" value="ClpX"/>
    <property type="match status" value="1"/>
</dbReference>
<dbReference type="Gene3D" id="6.20.220.10">
    <property type="entry name" value="ClpX chaperone, C4-type zinc finger domain"/>
    <property type="match status" value="1"/>
</dbReference>
<comment type="similarity">
    <text evidence="6 7">Belongs to the ClpX chaperone family.</text>
</comment>
<dbReference type="InterPro" id="IPR038366">
    <property type="entry name" value="Znf_CppX_C4_sf"/>
</dbReference>
<gene>
    <name evidence="6 9" type="primary">clpX</name>
    <name evidence="10" type="ORF">H9L21_03655</name>
    <name evidence="9" type="ORF">IBG24_06245</name>
</gene>
<dbReference type="Gene3D" id="1.10.8.60">
    <property type="match status" value="1"/>
</dbReference>
<dbReference type="GO" id="GO:0008270">
    <property type="term" value="F:zinc ion binding"/>
    <property type="evidence" value="ECO:0007669"/>
    <property type="project" value="UniProtKB-UniRule"/>
</dbReference>
<dbReference type="InterPro" id="IPR003959">
    <property type="entry name" value="ATPase_AAA_core"/>
</dbReference>
<evidence type="ECO:0000256" key="2">
    <source>
        <dbReference type="ARBA" id="ARBA00022741"/>
    </source>
</evidence>
<evidence type="ECO:0000256" key="7">
    <source>
        <dbReference type="PROSITE-ProRule" id="PRU01250"/>
    </source>
</evidence>
<proteinExistence type="inferred from homology"/>
<dbReference type="InterPro" id="IPR059188">
    <property type="entry name" value="Znf_CLPX-like"/>
</dbReference>
<dbReference type="FunFam" id="3.40.50.300:FF:000005">
    <property type="entry name" value="ATP-dependent Clp protease ATP-binding subunit ClpX"/>
    <property type="match status" value="1"/>
</dbReference>
<evidence type="ECO:0000256" key="6">
    <source>
        <dbReference type="HAMAP-Rule" id="MF_00175"/>
    </source>
</evidence>
<feature type="domain" description="ClpX-type ZB" evidence="8">
    <location>
        <begin position="1"/>
        <end position="54"/>
    </location>
</feature>
<evidence type="ECO:0000313" key="12">
    <source>
        <dbReference type="Proteomes" id="UP000620591"/>
    </source>
</evidence>
<dbReference type="Proteomes" id="UP000620591">
    <property type="component" value="Unassembled WGS sequence"/>
</dbReference>
<dbReference type="InterPro" id="IPR050052">
    <property type="entry name" value="ATP-dep_Clp_protease_ClpX"/>
</dbReference>
<accession>A0A8I0K280</accession>
<dbReference type="SMART" id="SM00994">
    <property type="entry name" value="zf-C4_ClpX"/>
    <property type="match status" value="1"/>
</dbReference>
<dbReference type="SMART" id="SM00382">
    <property type="entry name" value="AAA"/>
    <property type="match status" value="1"/>
</dbReference>
<dbReference type="PROSITE" id="PS51902">
    <property type="entry name" value="CLPX_ZB"/>
    <property type="match status" value="1"/>
</dbReference>
<dbReference type="GO" id="GO:0009376">
    <property type="term" value="C:HslUV protease complex"/>
    <property type="evidence" value="ECO:0007669"/>
    <property type="project" value="TreeGrafter"/>
</dbReference>